<dbReference type="PATRIC" id="fig|56110.3.peg.1848"/>
<dbReference type="KEGG" id="oac:Oscil6304_1541"/>
<feature type="signal peptide" evidence="2">
    <location>
        <begin position="1"/>
        <end position="23"/>
    </location>
</feature>
<feature type="compositionally biased region" description="Acidic residues" evidence="1">
    <location>
        <begin position="120"/>
        <end position="140"/>
    </location>
</feature>
<proteinExistence type="predicted"/>
<evidence type="ECO:0000313" key="4">
    <source>
        <dbReference type="Proteomes" id="UP000010367"/>
    </source>
</evidence>
<sequence length="303" mass="33141">MKYFALLILLVAFIFSFQPLAFASSASRSRVQNEIDPCLGDVPLGCSITISICDTNGWYTCPIRFWGSMTSSGFRASGEWWPDGDSFSNFMDAGLDWAESYDIVGFTYSCGDWPPPGACSEEEPPPEEPPPEEPPPEEPPPECPPGSDCECSDIICRCIEALAAIVEQFKQAVIPLLEQIRDAVSSTQEFVAIDFDYVNQQLSSSFDSCSASYDHLDLQPRSFSEILGLLSNKMPFDVWGNTSIPSTDGCVDIEISGRNIRICAFGFAGRVFGQIAGLVLILRGSSDFLVISFSNQFGTCSRA</sequence>
<keyword evidence="4" id="KW-1185">Reference proteome</keyword>
<dbReference type="HOGENOM" id="CLU_917773_0_0_3"/>
<dbReference type="InParanoid" id="K9TGU9"/>
<protein>
    <submittedName>
        <fullName evidence="3">Uncharacterized protein</fullName>
    </submittedName>
</protein>
<dbReference type="RefSeq" id="WP_015147891.1">
    <property type="nucleotide sequence ID" value="NC_019693.1"/>
</dbReference>
<evidence type="ECO:0000256" key="1">
    <source>
        <dbReference type="SAM" id="MobiDB-lite"/>
    </source>
</evidence>
<keyword evidence="2" id="KW-0732">Signal</keyword>
<dbReference type="Proteomes" id="UP000010367">
    <property type="component" value="Chromosome"/>
</dbReference>
<feature type="region of interest" description="Disordered" evidence="1">
    <location>
        <begin position="117"/>
        <end position="144"/>
    </location>
</feature>
<feature type="chain" id="PRO_5003935925" evidence="2">
    <location>
        <begin position="24"/>
        <end position="303"/>
    </location>
</feature>
<reference evidence="3 4" key="1">
    <citation type="submission" date="2012-06" db="EMBL/GenBank/DDBJ databases">
        <title>Finished chromosome of genome of Oscillatoria acuminata PCC 6304.</title>
        <authorList>
            <consortium name="US DOE Joint Genome Institute"/>
            <person name="Gugger M."/>
            <person name="Coursin T."/>
            <person name="Rippka R."/>
            <person name="Tandeau De Marsac N."/>
            <person name="Huntemann M."/>
            <person name="Wei C.-L."/>
            <person name="Han J."/>
            <person name="Detter J.C."/>
            <person name="Han C."/>
            <person name="Tapia R."/>
            <person name="Davenport K."/>
            <person name="Daligault H."/>
            <person name="Erkkila T."/>
            <person name="Gu W."/>
            <person name="Munk A.C.C."/>
            <person name="Teshima H."/>
            <person name="Xu Y."/>
            <person name="Chain P."/>
            <person name="Chen A."/>
            <person name="Krypides N."/>
            <person name="Mavromatis K."/>
            <person name="Markowitz V."/>
            <person name="Szeto E."/>
            <person name="Ivanova N."/>
            <person name="Mikhailova N."/>
            <person name="Ovchinnikova G."/>
            <person name="Pagani I."/>
            <person name="Pati A."/>
            <person name="Goodwin L."/>
            <person name="Peters L."/>
            <person name="Pitluck S."/>
            <person name="Woyke T."/>
            <person name="Kerfeld C."/>
        </authorList>
    </citation>
    <scope>NUCLEOTIDE SEQUENCE [LARGE SCALE GENOMIC DNA]</scope>
    <source>
        <strain evidence="3 4">PCC 6304</strain>
    </source>
</reference>
<accession>K9TGU9</accession>
<evidence type="ECO:0000313" key="3">
    <source>
        <dbReference type="EMBL" id="AFY81244.1"/>
    </source>
</evidence>
<evidence type="ECO:0000256" key="2">
    <source>
        <dbReference type="SAM" id="SignalP"/>
    </source>
</evidence>
<dbReference type="AlphaFoldDB" id="K9TGU9"/>
<gene>
    <name evidence="3" type="ORF">Oscil6304_1541</name>
</gene>
<name>K9TGU9_9CYAN</name>
<dbReference type="EMBL" id="CP003607">
    <property type="protein sequence ID" value="AFY81244.1"/>
    <property type="molecule type" value="Genomic_DNA"/>
</dbReference>
<organism evidence="3 4">
    <name type="scientific">Oscillatoria acuminata PCC 6304</name>
    <dbReference type="NCBI Taxonomy" id="56110"/>
    <lineage>
        <taxon>Bacteria</taxon>
        <taxon>Bacillati</taxon>
        <taxon>Cyanobacteriota</taxon>
        <taxon>Cyanophyceae</taxon>
        <taxon>Oscillatoriophycideae</taxon>
        <taxon>Oscillatoriales</taxon>
        <taxon>Oscillatoriaceae</taxon>
        <taxon>Oscillatoria</taxon>
    </lineage>
</organism>
<dbReference type="STRING" id="56110.Oscil6304_1541"/>